<dbReference type="InterPro" id="IPR032466">
    <property type="entry name" value="Metal_Hydrolase"/>
</dbReference>
<feature type="binding site" evidence="5">
    <location>
        <position position="169"/>
    </location>
    <ligand>
        <name>a divalent metal cation</name>
        <dbReference type="ChEBI" id="CHEBI:60240"/>
        <label>2</label>
    </ligand>
</feature>
<dbReference type="PANTHER" id="PTHR10060:SF15">
    <property type="entry name" value="DEOXYRIBONUCLEASE TATDN1"/>
    <property type="match status" value="1"/>
</dbReference>
<reference evidence="6 7" key="1">
    <citation type="journal article" date="2013" name="Curr. Biol.">
        <title>Shared signatures of parasitism and phylogenomics unite Cryptomycota and microsporidia.</title>
        <authorList>
            <person name="James T.Y."/>
            <person name="Pelin A."/>
            <person name="Bonen L."/>
            <person name="Ahrendt S."/>
            <person name="Sain D."/>
            <person name="Corradi N."/>
            <person name="Stajich J.E."/>
        </authorList>
    </citation>
    <scope>NUCLEOTIDE SEQUENCE [LARGE SCALE GENOMIC DNA]</scope>
    <source>
        <strain evidence="6 7">CSF55</strain>
    </source>
</reference>
<dbReference type="GO" id="GO:0005829">
    <property type="term" value="C:cytosol"/>
    <property type="evidence" value="ECO:0007669"/>
    <property type="project" value="TreeGrafter"/>
</dbReference>
<feature type="binding site" evidence="5">
    <location>
        <position position="106"/>
    </location>
    <ligand>
        <name>a divalent metal cation</name>
        <dbReference type="ChEBI" id="CHEBI:60240"/>
        <label>1</label>
    </ligand>
</feature>
<protein>
    <submittedName>
        <fullName evidence="6">TatD family domain-containing protein</fullName>
    </submittedName>
</protein>
<keyword evidence="3 5" id="KW-0479">Metal-binding</keyword>
<dbReference type="Gene3D" id="3.20.20.140">
    <property type="entry name" value="Metal-dependent hydrolases"/>
    <property type="match status" value="1"/>
</dbReference>
<feature type="non-terminal residue" evidence="6">
    <location>
        <position position="204"/>
    </location>
</feature>
<feature type="binding site" evidence="5">
    <location>
        <position position="144"/>
    </location>
    <ligand>
        <name>a divalent metal cation</name>
        <dbReference type="ChEBI" id="CHEBI:60240"/>
        <label>2</label>
    </ligand>
</feature>
<dbReference type="InterPro" id="IPR050891">
    <property type="entry name" value="TatD-type_Hydrolase"/>
</dbReference>
<dbReference type="OrthoDB" id="6079689at2759"/>
<dbReference type="SUPFAM" id="SSF51556">
    <property type="entry name" value="Metallo-dependent hydrolases"/>
    <property type="match status" value="1"/>
</dbReference>
<evidence type="ECO:0000256" key="1">
    <source>
        <dbReference type="ARBA" id="ARBA00009275"/>
    </source>
</evidence>
<dbReference type="AlphaFoldDB" id="A0A075AXY5"/>
<proteinExistence type="inferred from homology"/>
<dbReference type="EMBL" id="KE560861">
    <property type="protein sequence ID" value="EPZ35165.1"/>
    <property type="molecule type" value="Genomic_DNA"/>
</dbReference>
<organism evidence="6 7">
    <name type="scientific">Rozella allomycis (strain CSF55)</name>
    <dbReference type="NCBI Taxonomy" id="988480"/>
    <lineage>
        <taxon>Eukaryota</taxon>
        <taxon>Fungi</taxon>
        <taxon>Fungi incertae sedis</taxon>
        <taxon>Cryptomycota</taxon>
        <taxon>Cryptomycota incertae sedis</taxon>
        <taxon>Rozella</taxon>
    </lineage>
</organism>
<evidence type="ECO:0000256" key="5">
    <source>
        <dbReference type="PIRSR" id="PIRSR005902-1"/>
    </source>
</evidence>
<dbReference type="HOGENOM" id="CLU_031506_1_2_1"/>
<evidence type="ECO:0000313" key="7">
    <source>
        <dbReference type="Proteomes" id="UP000030755"/>
    </source>
</evidence>
<evidence type="ECO:0000313" key="6">
    <source>
        <dbReference type="EMBL" id="EPZ35165.1"/>
    </source>
</evidence>
<dbReference type="Pfam" id="PF01026">
    <property type="entry name" value="TatD_DNase"/>
    <property type="match status" value="1"/>
</dbReference>
<sequence length="204" mass="23047">MEIAFNASDQMYKGVYHGKQQHQIDLDNVIERALVTGVNKILFTATDVNDVMEGIEYLEKNDAKGYARITAGVHPTNCNEFIDCEDYCAQKLKEFFSHPLVAAVGEFGLDYDRLQFCDKDVQIKYFKLQLDLLPEGNEKPLFLHCRNASKDLLAILSSYKAKYKSGVIHSFDGTLEDALEFIKLGFFIGINGCSLKTEDNLKVV</sequence>
<gene>
    <name evidence="6" type="ORF">O9G_005368</name>
</gene>
<dbReference type="GO" id="GO:0046872">
    <property type="term" value="F:metal ion binding"/>
    <property type="evidence" value="ECO:0007669"/>
    <property type="project" value="UniProtKB-KW"/>
</dbReference>
<dbReference type="CDD" id="cd01310">
    <property type="entry name" value="TatD_DNAse"/>
    <property type="match status" value="1"/>
</dbReference>
<dbReference type="PANTHER" id="PTHR10060">
    <property type="entry name" value="TATD FAMILY DEOXYRIBONUCLEASE"/>
    <property type="match status" value="1"/>
</dbReference>
<keyword evidence="7" id="KW-1185">Reference proteome</keyword>
<keyword evidence="2" id="KW-0540">Nuclease</keyword>
<evidence type="ECO:0000256" key="2">
    <source>
        <dbReference type="ARBA" id="ARBA00022722"/>
    </source>
</evidence>
<keyword evidence="4" id="KW-0378">Hydrolase</keyword>
<dbReference type="InterPro" id="IPR001130">
    <property type="entry name" value="TatD-like"/>
</dbReference>
<dbReference type="GO" id="GO:0008296">
    <property type="term" value="F:3'-5'-DNA exonuclease activity"/>
    <property type="evidence" value="ECO:0007669"/>
    <property type="project" value="TreeGrafter"/>
</dbReference>
<dbReference type="PIRSF" id="PIRSF005902">
    <property type="entry name" value="DNase_TatD"/>
    <property type="match status" value="1"/>
</dbReference>
<comment type="similarity">
    <text evidence="1">Belongs to the metallo-dependent hydrolases superfamily. TatD-type hydrolase family.</text>
</comment>
<evidence type="ECO:0000256" key="4">
    <source>
        <dbReference type="ARBA" id="ARBA00022801"/>
    </source>
</evidence>
<accession>A0A075AXY5</accession>
<evidence type="ECO:0000256" key="3">
    <source>
        <dbReference type="ARBA" id="ARBA00022723"/>
    </source>
</evidence>
<dbReference type="Proteomes" id="UP000030755">
    <property type="component" value="Unassembled WGS sequence"/>
</dbReference>
<name>A0A075AXY5_ROZAC</name>